<protein>
    <submittedName>
        <fullName evidence="2">Putative reverse transcriptase domain-containing protein</fullName>
    </submittedName>
</protein>
<dbReference type="PANTHER" id="PTHR46148">
    <property type="entry name" value="CHROMO DOMAIN-CONTAINING PROTEIN"/>
    <property type="match status" value="1"/>
</dbReference>
<comment type="caution">
    <text evidence="2">The sequence shown here is derived from an EMBL/GenBank/DDBJ whole genome shotgun (WGS) entry which is preliminary data.</text>
</comment>
<organism evidence="2">
    <name type="scientific">Tanacetum cinerariifolium</name>
    <name type="common">Dalmatian daisy</name>
    <name type="synonym">Chrysanthemum cinerariifolium</name>
    <dbReference type="NCBI Taxonomy" id="118510"/>
    <lineage>
        <taxon>Eukaryota</taxon>
        <taxon>Viridiplantae</taxon>
        <taxon>Streptophyta</taxon>
        <taxon>Embryophyta</taxon>
        <taxon>Tracheophyta</taxon>
        <taxon>Spermatophyta</taxon>
        <taxon>Magnoliopsida</taxon>
        <taxon>eudicotyledons</taxon>
        <taxon>Gunneridae</taxon>
        <taxon>Pentapetalae</taxon>
        <taxon>asterids</taxon>
        <taxon>campanulids</taxon>
        <taxon>Asterales</taxon>
        <taxon>Asteraceae</taxon>
        <taxon>Asteroideae</taxon>
        <taxon>Anthemideae</taxon>
        <taxon>Anthemidinae</taxon>
        <taxon>Tanacetum</taxon>
    </lineage>
</organism>
<sequence length="320" mass="36053">MPENGGIANLALKGGSGDQYGSLPTDLGVVEGIKKRGKGVQGLGGKGCTVHSDAQCFKYGDGVTGLPKTSSGYDTIWVIIDCLTKSTYFLPMKETNTMERLMRLYLKEAVSRHGVPALSSQTVIADLHHIFGSRFERLWGKLNPRYIRPLKVLAEVGIVSYRLDLPQQLSRVHSTFHISNSKKCLSDKSLVIPLDEIHIDDKLHFVEEPVEIMDREVKRLKQSHIPSFKGKLNPRYIRPLKVLAEVGIVSYKLDLPQQLSRVHSTFHISNSKKCLSDESLVIPLDEIHIDDKLHFVKEPVEIIDREVKRLKQSHIPFFKV</sequence>
<keyword evidence="2" id="KW-0548">Nucleotidyltransferase</keyword>
<dbReference type="GO" id="GO:0003676">
    <property type="term" value="F:nucleic acid binding"/>
    <property type="evidence" value="ECO:0007669"/>
    <property type="project" value="InterPro"/>
</dbReference>
<dbReference type="AlphaFoldDB" id="A0A6L2JBZ6"/>
<dbReference type="InterPro" id="IPR056924">
    <property type="entry name" value="SH3_Tf2-1"/>
</dbReference>
<dbReference type="Pfam" id="PF24626">
    <property type="entry name" value="SH3_Tf2-1"/>
    <property type="match status" value="2"/>
</dbReference>
<proteinExistence type="predicted"/>
<feature type="domain" description="Tf2-1-like SH3-like" evidence="1">
    <location>
        <begin position="220"/>
        <end position="274"/>
    </location>
</feature>
<reference evidence="2" key="1">
    <citation type="journal article" date="2019" name="Sci. Rep.">
        <title>Draft genome of Tanacetum cinerariifolium, the natural source of mosquito coil.</title>
        <authorList>
            <person name="Yamashiro T."/>
            <person name="Shiraishi A."/>
            <person name="Satake H."/>
            <person name="Nakayama K."/>
        </authorList>
    </citation>
    <scope>NUCLEOTIDE SEQUENCE</scope>
</reference>
<gene>
    <name evidence="2" type="ORF">Tci_006506</name>
</gene>
<evidence type="ECO:0000259" key="1">
    <source>
        <dbReference type="Pfam" id="PF24626"/>
    </source>
</evidence>
<dbReference type="GO" id="GO:0003964">
    <property type="term" value="F:RNA-directed DNA polymerase activity"/>
    <property type="evidence" value="ECO:0007669"/>
    <property type="project" value="UniProtKB-KW"/>
</dbReference>
<dbReference type="EMBL" id="BKCJ010000586">
    <property type="protein sequence ID" value="GEU34528.1"/>
    <property type="molecule type" value="Genomic_DNA"/>
</dbReference>
<accession>A0A6L2JBZ6</accession>
<dbReference type="SUPFAM" id="SSF53098">
    <property type="entry name" value="Ribonuclease H-like"/>
    <property type="match status" value="1"/>
</dbReference>
<name>A0A6L2JBZ6_TANCI</name>
<keyword evidence="2" id="KW-0808">Transferase</keyword>
<feature type="domain" description="Tf2-1-like SH3-like" evidence="1">
    <location>
        <begin position="135"/>
        <end position="184"/>
    </location>
</feature>
<dbReference type="InterPro" id="IPR012337">
    <property type="entry name" value="RNaseH-like_sf"/>
</dbReference>
<dbReference type="Gene3D" id="3.30.420.10">
    <property type="entry name" value="Ribonuclease H-like superfamily/Ribonuclease H"/>
    <property type="match status" value="1"/>
</dbReference>
<dbReference type="InterPro" id="IPR036397">
    <property type="entry name" value="RNaseH_sf"/>
</dbReference>
<keyword evidence="2" id="KW-0695">RNA-directed DNA polymerase</keyword>
<dbReference type="PANTHER" id="PTHR46148:SF59">
    <property type="entry name" value="NUCLEOTIDYLTRANSFERASE, RIBONUCLEASE H"/>
    <property type="match status" value="1"/>
</dbReference>
<evidence type="ECO:0000313" key="2">
    <source>
        <dbReference type="EMBL" id="GEU34528.1"/>
    </source>
</evidence>